<evidence type="ECO:0000313" key="3">
    <source>
        <dbReference type="Proteomes" id="UP000253472"/>
    </source>
</evidence>
<keyword evidence="3" id="KW-1185">Reference proteome</keyword>
<dbReference type="Proteomes" id="UP000253472">
    <property type="component" value="Unassembled WGS sequence"/>
</dbReference>
<feature type="compositionally biased region" description="Acidic residues" evidence="1">
    <location>
        <begin position="36"/>
        <end position="50"/>
    </location>
</feature>
<sequence length="150" mass="16675">MSSPKSTRPTTHPTTSPLTSHPNQKFFRVRGCADPTDAEDEDGADDDTPTIEDTFIGSQPKGSVKAVRGIIKDQATVDKIKLENQEALRKDMDAKMKLEKQKKLNDELTKDLFKKSDTSSNPFGGGSNPFSNPFGLNPLRRNRKRRKQTG</sequence>
<proteinExistence type="predicted"/>
<gene>
    <name evidence="2" type="ORF">Cantr_01281</name>
</gene>
<feature type="compositionally biased region" description="Basic residues" evidence="1">
    <location>
        <begin position="140"/>
        <end position="150"/>
    </location>
</feature>
<evidence type="ECO:0000256" key="1">
    <source>
        <dbReference type="SAM" id="MobiDB-lite"/>
    </source>
</evidence>
<reference evidence="2 3" key="1">
    <citation type="submission" date="2018-06" db="EMBL/GenBank/DDBJ databases">
        <title>Whole genome sequencing of Candida tropicalis (genome annotated by CSBL at Korea University).</title>
        <authorList>
            <person name="Ahn J."/>
        </authorList>
    </citation>
    <scope>NUCLEOTIDE SEQUENCE [LARGE SCALE GENOMIC DNA]</scope>
    <source>
        <strain evidence="2 3">ATCC 20962</strain>
    </source>
</reference>
<dbReference type="OrthoDB" id="443682at2759"/>
<dbReference type="EMBL" id="QLNQ01000020">
    <property type="protein sequence ID" value="RCK65696.1"/>
    <property type="molecule type" value="Genomic_DNA"/>
</dbReference>
<feature type="region of interest" description="Disordered" evidence="1">
    <location>
        <begin position="1"/>
        <end position="63"/>
    </location>
</feature>
<organism evidence="2 3">
    <name type="scientific">Candida viswanathii</name>
    <dbReference type="NCBI Taxonomy" id="5486"/>
    <lineage>
        <taxon>Eukaryota</taxon>
        <taxon>Fungi</taxon>
        <taxon>Dikarya</taxon>
        <taxon>Ascomycota</taxon>
        <taxon>Saccharomycotina</taxon>
        <taxon>Pichiomycetes</taxon>
        <taxon>Debaryomycetaceae</taxon>
        <taxon>Candida/Lodderomyces clade</taxon>
        <taxon>Candida</taxon>
    </lineage>
</organism>
<dbReference type="STRING" id="5486.A0A367YII0"/>
<protein>
    <submittedName>
        <fullName evidence="2">Uncharacterized protein</fullName>
    </submittedName>
</protein>
<feature type="compositionally biased region" description="Low complexity" evidence="1">
    <location>
        <begin position="1"/>
        <end position="22"/>
    </location>
</feature>
<feature type="region of interest" description="Disordered" evidence="1">
    <location>
        <begin position="99"/>
        <end position="150"/>
    </location>
</feature>
<dbReference type="AlphaFoldDB" id="A0A367YII0"/>
<name>A0A367YII0_9ASCO</name>
<evidence type="ECO:0000313" key="2">
    <source>
        <dbReference type="EMBL" id="RCK65696.1"/>
    </source>
</evidence>
<comment type="caution">
    <text evidence="2">The sequence shown here is derived from an EMBL/GenBank/DDBJ whole genome shotgun (WGS) entry which is preliminary data.</text>
</comment>
<feature type="compositionally biased region" description="Basic and acidic residues" evidence="1">
    <location>
        <begin position="99"/>
        <end position="117"/>
    </location>
</feature>
<accession>A0A367YII0</accession>